<evidence type="ECO:0008006" key="5">
    <source>
        <dbReference type="Google" id="ProtNLM"/>
    </source>
</evidence>
<comment type="caution">
    <text evidence="1">The sequence shown here is derived from an EMBL/GenBank/DDBJ whole genome shotgun (WGS) entry which is preliminary data.</text>
</comment>
<reference evidence="1" key="2">
    <citation type="submission" date="2019-11" db="EMBL/GenBank/DDBJ databases">
        <title>Whole genome comparisons of Staphylococcus agnetis isolates from cattle and chickens.</title>
        <authorList>
            <person name="Rhoads D."/>
            <person name="Shwani A."/>
            <person name="Adkins P."/>
            <person name="Calcutt M."/>
            <person name="Middleton J."/>
        </authorList>
    </citation>
    <scope>NUCLEOTIDE SEQUENCE</scope>
    <source>
        <strain evidence="1">1387</strain>
    </source>
</reference>
<dbReference type="KEGG" id="sagq:EP23_06275"/>
<name>A0A242VGN1_9STAP</name>
<dbReference type="InterPro" id="IPR025573">
    <property type="entry name" value="YwpF"/>
</dbReference>
<protein>
    <recommendedName>
        <fullName evidence="5">YwpF protein</fullName>
    </recommendedName>
</protein>
<dbReference type="EMBL" id="WMFL01000072">
    <property type="protein sequence ID" value="NJI02353.1"/>
    <property type="molecule type" value="Genomic_DNA"/>
</dbReference>
<dbReference type="EMBL" id="NEFX01000015">
    <property type="protein sequence ID" value="OTW30762.1"/>
    <property type="molecule type" value="Genomic_DNA"/>
</dbReference>
<evidence type="ECO:0000313" key="1">
    <source>
        <dbReference type="EMBL" id="NJI02353.1"/>
    </source>
</evidence>
<organism evidence="1 4">
    <name type="scientific">Staphylococcus agnetis</name>
    <dbReference type="NCBI Taxonomy" id="985762"/>
    <lineage>
        <taxon>Bacteria</taxon>
        <taxon>Bacillati</taxon>
        <taxon>Bacillota</taxon>
        <taxon>Bacilli</taxon>
        <taxon>Bacillales</taxon>
        <taxon>Staphylococcaceae</taxon>
        <taxon>Staphylococcus</taxon>
    </lineage>
</organism>
<dbReference type="Proteomes" id="UP000646308">
    <property type="component" value="Unassembled WGS sequence"/>
</dbReference>
<dbReference type="GeneID" id="57692182"/>
<evidence type="ECO:0000313" key="2">
    <source>
        <dbReference type="EMBL" id="OTW30762.1"/>
    </source>
</evidence>
<evidence type="ECO:0000313" key="3">
    <source>
        <dbReference type="Proteomes" id="UP000195208"/>
    </source>
</evidence>
<reference evidence="2 3" key="1">
    <citation type="submission" date="2017-04" db="EMBL/GenBank/DDBJ databases">
        <title>Staphylococcus agnetis, a potential pathogen in the broiler production.</title>
        <authorList>
            <person name="Poulsen L."/>
        </authorList>
    </citation>
    <scope>NUCLEOTIDE SEQUENCE [LARGE SCALE GENOMIC DNA]</scope>
    <source>
        <strain evidence="2 3">723_310714_2_2_spleen</strain>
    </source>
</reference>
<dbReference type="Proteomes" id="UP000195208">
    <property type="component" value="Unassembled WGS sequence"/>
</dbReference>
<dbReference type="Pfam" id="PF14183">
    <property type="entry name" value="YwpF"/>
    <property type="match status" value="1"/>
</dbReference>
<accession>A0A242VGN1</accession>
<dbReference type="OrthoDB" id="2427395at2"/>
<sequence>MKTFKAVRFQIVTENGTVTEYELKDGVIINKENSGTGWLLEVVISDIHLEEMEAYMASETLLDIRVVITRPSNDPALFDATIKHITPLKDTISIVFECHIYTLRQVYAENLLEQLVGEGLEGEALIKTFNRMMQSKPRLKDERQED</sequence>
<dbReference type="AlphaFoldDB" id="A0A242VGN1"/>
<proteinExistence type="predicted"/>
<keyword evidence="3" id="KW-1185">Reference proteome</keyword>
<gene>
    <name evidence="2" type="ORF">B9M88_08335</name>
    <name evidence="1" type="ORF">GLV84_05900</name>
</gene>
<evidence type="ECO:0000313" key="4">
    <source>
        <dbReference type="Proteomes" id="UP000646308"/>
    </source>
</evidence>
<dbReference type="RefSeq" id="WP_060551536.1">
    <property type="nucleotide sequence ID" value="NZ_CP009623.1"/>
</dbReference>